<dbReference type="InterPro" id="IPR011009">
    <property type="entry name" value="Kinase-like_dom_sf"/>
</dbReference>
<proteinExistence type="predicted"/>
<dbReference type="InterPro" id="IPR000719">
    <property type="entry name" value="Prot_kinase_dom"/>
</dbReference>
<dbReference type="Proteomes" id="UP001189429">
    <property type="component" value="Unassembled WGS sequence"/>
</dbReference>
<name>A0ABN9R793_9DINO</name>
<dbReference type="Gene3D" id="1.10.510.10">
    <property type="entry name" value="Transferase(Phosphotransferase) domain 1"/>
    <property type="match status" value="1"/>
</dbReference>
<feature type="non-terminal residue" evidence="2">
    <location>
        <position position="1"/>
    </location>
</feature>
<feature type="domain" description="Protein kinase" evidence="1">
    <location>
        <begin position="1"/>
        <end position="208"/>
    </location>
</feature>
<feature type="non-terminal residue" evidence="2">
    <location>
        <position position="243"/>
    </location>
</feature>
<dbReference type="EMBL" id="CAUYUJ010005359">
    <property type="protein sequence ID" value="CAK0813364.1"/>
    <property type="molecule type" value="Genomic_DNA"/>
</dbReference>
<dbReference type="SUPFAM" id="SSF56112">
    <property type="entry name" value="Protein kinase-like (PK-like)"/>
    <property type="match status" value="1"/>
</dbReference>
<gene>
    <name evidence="2" type="ORF">PCOR1329_LOCUS17318</name>
</gene>
<comment type="caution">
    <text evidence="2">The sequence shown here is derived from an EMBL/GenBank/DDBJ whole genome shotgun (WGS) entry which is preliminary data.</text>
</comment>
<keyword evidence="3" id="KW-1185">Reference proteome</keyword>
<sequence length="243" mass="25894">QALHALHSASPPVVHGCLKPSQVLFHASGRPRLNFGLEQRLRGCQVFALPHELGHLDAEAGGAGHMQPPMPHDQSPAVDIFDLGLLILVTALGSEETCSATPSPARASWAGAASAPPAWRPLGWCRRTDTCSLLRGELRGEAESSAAVAQGEPTAPRRTTWVSCRPRRTSCSPPSTPRPFLAFVSTCLEAHTHSVPVTAGDLLQHEFLVAPGAAGPQVYLHEMQRLATLLNEAPENDPSRFGP</sequence>
<organism evidence="2 3">
    <name type="scientific">Prorocentrum cordatum</name>
    <dbReference type="NCBI Taxonomy" id="2364126"/>
    <lineage>
        <taxon>Eukaryota</taxon>
        <taxon>Sar</taxon>
        <taxon>Alveolata</taxon>
        <taxon>Dinophyceae</taxon>
        <taxon>Prorocentrales</taxon>
        <taxon>Prorocentraceae</taxon>
        <taxon>Prorocentrum</taxon>
    </lineage>
</organism>
<reference evidence="2" key="1">
    <citation type="submission" date="2023-10" db="EMBL/GenBank/DDBJ databases">
        <authorList>
            <person name="Chen Y."/>
            <person name="Shah S."/>
            <person name="Dougan E. K."/>
            <person name="Thang M."/>
            <person name="Chan C."/>
        </authorList>
    </citation>
    <scope>NUCLEOTIDE SEQUENCE [LARGE SCALE GENOMIC DNA]</scope>
</reference>
<accession>A0ABN9R793</accession>
<evidence type="ECO:0000313" key="2">
    <source>
        <dbReference type="EMBL" id="CAK0813364.1"/>
    </source>
</evidence>
<evidence type="ECO:0000259" key="1">
    <source>
        <dbReference type="PROSITE" id="PS50011"/>
    </source>
</evidence>
<evidence type="ECO:0000313" key="3">
    <source>
        <dbReference type="Proteomes" id="UP001189429"/>
    </source>
</evidence>
<dbReference type="PROSITE" id="PS50011">
    <property type="entry name" value="PROTEIN_KINASE_DOM"/>
    <property type="match status" value="1"/>
</dbReference>
<protein>
    <recommendedName>
        <fullName evidence="1">Protein kinase domain-containing protein</fullName>
    </recommendedName>
</protein>